<accession>A0A438IZB9</accession>
<proteinExistence type="predicted"/>
<reference evidence="2 3" key="1">
    <citation type="journal article" date="2018" name="PLoS Genet.">
        <title>Population sequencing reveals clonal diversity and ancestral inbreeding in the grapevine cultivar Chardonnay.</title>
        <authorList>
            <person name="Roach M.J."/>
            <person name="Johnson D.L."/>
            <person name="Bohlmann J."/>
            <person name="van Vuuren H.J."/>
            <person name="Jones S.J."/>
            <person name="Pretorius I.S."/>
            <person name="Schmidt S.A."/>
            <person name="Borneman A.R."/>
        </authorList>
    </citation>
    <scope>NUCLEOTIDE SEQUENCE [LARGE SCALE GENOMIC DNA]</scope>
    <source>
        <strain evidence="3">cv. Chardonnay</strain>
        <tissue evidence="2">Leaf</tissue>
    </source>
</reference>
<dbReference type="PANTHER" id="PTHR11439:SF470">
    <property type="entry name" value="CYSTEINE-RICH RLK (RECEPTOR-LIKE PROTEIN KINASE) 8"/>
    <property type="match status" value="1"/>
</dbReference>
<dbReference type="CDD" id="cd09272">
    <property type="entry name" value="RNase_HI_RT_Ty1"/>
    <property type="match status" value="1"/>
</dbReference>
<evidence type="ECO:0000259" key="1">
    <source>
        <dbReference type="Pfam" id="PF07727"/>
    </source>
</evidence>
<sequence length="199" mass="23040">MSITKSLSKALGHEKWREAMRVDMDALEKNATWDMVELPRGKTPVGCRWVYTVKYKEDESLERYKARLVAKEMGKLGCKLVETLIEQNHRLEEALEDTPIDRGTYKRLVGRLIYLLHTRLDIAYVLTMGEKLALEAYTGADHVRFVVDRRSTLGYCMYFGGNLVTWRSKKQNVVARSSVEVEFMSMALGICELLWLRQL</sequence>
<organism evidence="2 3">
    <name type="scientific">Vitis vinifera</name>
    <name type="common">Grape</name>
    <dbReference type="NCBI Taxonomy" id="29760"/>
    <lineage>
        <taxon>Eukaryota</taxon>
        <taxon>Viridiplantae</taxon>
        <taxon>Streptophyta</taxon>
        <taxon>Embryophyta</taxon>
        <taxon>Tracheophyta</taxon>
        <taxon>Spermatophyta</taxon>
        <taxon>Magnoliopsida</taxon>
        <taxon>eudicotyledons</taxon>
        <taxon>Gunneridae</taxon>
        <taxon>Pentapetalae</taxon>
        <taxon>rosids</taxon>
        <taxon>Vitales</taxon>
        <taxon>Vitaceae</taxon>
        <taxon>Viteae</taxon>
        <taxon>Vitis</taxon>
    </lineage>
</organism>
<evidence type="ECO:0000313" key="3">
    <source>
        <dbReference type="Proteomes" id="UP000288805"/>
    </source>
</evidence>
<evidence type="ECO:0000313" key="2">
    <source>
        <dbReference type="EMBL" id="RVX02047.1"/>
    </source>
</evidence>
<protein>
    <submittedName>
        <fullName evidence="2">Retrovirus-related Pol polyprotein from transposon RE1</fullName>
    </submittedName>
</protein>
<dbReference type="EMBL" id="QGNW01000072">
    <property type="protein sequence ID" value="RVX02047.1"/>
    <property type="molecule type" value="Genomic_DNA"/>
</dbReference>
<name>A0A438IZB9_VITVI</name>
<gene>
    <name evidence="2" type="primary">RE1_834</name>
    <name evidence="2" type="ORF">CK203_025444</name>
</gene>
<feature type="domain" description="Reverse transcriptase Ty1/copia-type" evidence="1">
    <location>
        <begin position="30"/>
        <end position="72"/>
    </location>
</feature>
<dbReference type="AlphaFoldDB" id="A0A438IZB9"/>
<dbReference type="PANTHER" id="PTHR11439">
    <property type="entry name" value="GAG-POL-RELATED RETROTRANSPOSON"/>
    <property type="match status" value="1"/>
</dbReference>
<dbReference type="Proteomes" id="UP000288805">
    <property type="component" value="Unassembled WGS sequence"/>
</dbReference>
<dbReference type="InterPro" id="IPR013103">
    <property type="entry name" value="RVT_2"/>
</dbReference>
<dbReference type="Pfam" id="PF07727">
    <property type="entry name" value="RVT_2"/>
    <property type="match status" value="1"/>
</dbReference>
<comment type="caution">
    <text evidence="2">The sequence shown here is derived from an EMBL/GenBank/DDBJ whole genome shotgun (WGS) entry which is preliminary data.</text>
</comment>